<evidence type="ECO:0000256" key="1">
    <source>
        <dbReference type="ARBA" id="ARBA00004442"/>
    </source>
</evidence>
<feature type="domain" description="RagB/SusD" evidence="6">
    <location>
        <begin position="268"/>
        <end position="430"/>
    </location>
</feature>
<name>F0S837_PSESL</name>
<accession>F0S837</accession>
<dbReference type="InterPro" id="IPR012944">
    <property type="entry name" value="SusD_RagB_dom"/>
</dbReference>
<dbReference type="Pfam" id="PF14322">
    <property type="entry name" value="SusD-like_3"/>
    <property type="match status" value="1"/>
</dbReference>
<keyword evidence="5" id="KW-0998">Cell outer membrane</keyword>
<evidence type="ECO:0000256" key="4">
    <source>
        <dbReference type="ARBA" id="ARBA00023136"/>
    </source>
</evidence>
<evidence type="ECO:0000256" key="5">
    <source>
        <dbReference type="ARBA" id="ARBA00023237"/>
    </source>
</evidence>
<comment type="similarity">
    <text evidence="2">Belongs to the SusD family.</text>
</comment>
<reference evidence="8 9" key="1">
    <citation type="journal article" date="2011" name="Stand. Genomic Sci.">
        <title>Complete genome sequence of the gliding, heparinolytic Pedobacter saltans type strain (113).</title>
        <authorList>
            <person name="Liolios K."/>
            <person name="Sikorski J."/>
            <person name="Lu M."/>
            <person name="Nolan M."/>
            <person name="Lapidus A."/>
            <person name="Lucas S."/>
            <person name="Hammon N."/>
            <person name="Deshpande S."/>
            <person name="Cheng J.F."/>
            <person name="Tapia R."/>
            <person name="Han C."/>
            <person name="Goodwin L."/>
            <person name="Pitluck S."/>
            <person name="Huntemann M."/>
            <person name="Ivanova N."/>
            <person name="Pagani I."/>
            <person name="Mavromatis K."/>
            <person name="Ovchinikova G."/>
            <person name="Pati A."/>
            <person name="Chen A."/>
            <person name="Palaniappan K."/>
            <person name="Land M."/>
            <person name="Hauser L."/>
            <person name="Brambilla E.M."/>
            <person name="Kotsyurbenko O."/>
            <person name="Rohde M."/>
            <person name="Tindall B.J."/>
            <person name="Abt B."/>
            <person name="Goker M."/>
            <person name="Detter J.C."/>
            <person name="Woyke T."/>
            <person name="Bristow J."/>
            <person name="Eisen J.A."/>
            <person name="Markowitz V."/>
            <person name="Hugenholtz P."/>
            <person name="Klenk H.P."/>
            <person name="Kyrpides N.C."/>
        </authorList>
    </citation>
    <scope>NUCLEOTIDE SEQUENCE [LARGE SCALE GENOMIC DNA]</scope>
    <source>
        <strain evidence="9">ATCC 51119 / DSM 12145 / JCM 21818 / LMG 10337 / NBRC 100064 / NCIMB 13643</strain>
    </source>
</reference>
<dbReference type="STRING" id="762903.Pedsa_0682"/>
<dbReference type="KEGG" id="psn:Pedsa_0682"/>
<comment type="subcellular location">
    <subcellularLocation>
        <location evidence="1">Cell outer membrane</location>
    </subcellularLocation>
</comment>
<evidence type="ECO:0000259" key="7">
    <source>
        <dbReference type="Pfam" id="PF14322"/>
    </source>
</evidence>
<dbReference type="EMBL" id="CP002545">
    <property type="protein sequence ID" value="ADY51258.1"/>
    <property type="molecule type" value="Genomic_DNA"/>
</dbReference>
<evidence type="ECO:0000313" key="9">
    <source>
        <dbReference type="Proteomes" id="UP000000310"/>
    </source>
</evidence>
<dbReference type="CDD" id="cd08977">
    <property type="entry name" value="SusD"/>
    <property type="match status" value="1"/>
</dbReference>
<dbReference type="HOGENOM" id="CLU_015553_1_1_10"/>
<dbReference type="InterPro" id="IPR011990">
    <property type="entry name" value="TPR-like_helical_dom_sf"/>
</dbReference>
<dbReference type="AlphaFoldDB" id="F0S837"/>
<reference evidence="9" key="2">
    <citation type="submission" date="2011-02" db="EMBL/GenBank/DDBJ databases">
        <title>The complete genome of Pedobacter saltans DSM 12145.</title>
        <authorList>
            <consortium name="US DOE Joint Genome Institute (JGI-PGF)"/>
            <person name="Lucas S."/>
            <person name="Copeland A."/>
            <person name="Lapidus A."/>
            <person name="Bruce D."/>
            <person name="Goodwin L."/>
            <person name="Pitluck S."/>
            <person name="Kyrpides N."/>
            <person name="Mavromatis K."/>
            <person name="Pagani I."/>
            <person name="Ivanova N."/>
            <person name="Ovchinnikova G."/>
            <person name="Lu M."/>
            <person name="Detter J.C."/>
            <person name="Han C."/>
            <person name="Land M."/>
            <person name="Hauser L."/>
            <person name="Markowitz V."/>
            <person name="Cheng J.-F."/>
            <person name="Hugenholtz P."/>
            <person name="Woyke T."/>
            <person name="Wu D."/>
            <person name="Tindall B."/>
            <person name="Pomrenke H.G."/>
            <person name="Brambilla E."/>
            <person name="Klenk H.-P."/>
            <person name="Eisen J.A."/>
        </authorList>
    </citation>
    <scope>NUCLEOTIDE SEQUENCE [LARGE SCALE GENOMIC DNA]</scope>
    <source>
        <strain evidence="9">ATCC 51119 / DSM 12145 / JCM 21818 / LMG 10337 / NBRC 100064 / NCIMB 13643</strain>
    </source>
</reference>
<feature type="domain" description="RagB/SusD" evidence="6">
    <location>
        <begin position="523"/>
        <end position="614"/>
    </location>
</feature>
<keyword evidence="4" id="KW-0472">Membrane</keyword>
<dbReference type="GO" id="GO:0009279">
    <property type="term" value="C:cell outer membrane"/>
    <property type="evidence" value="ECO:0007669"/>
    <property type="project" value="UniProtKB-SubCell"/>
</dbReference>
<dbReference type="InterPro" id="IPR033985">
    <property type="entry name" value="SusD-like_N"/>
</dbReference>
<protein>
    <submittedName>
        <fullName evidence="8">RagB/SusD domain protein</fullName>
    </submittedName>
</protein>
<dbReference type="SUPFAM" id="SSF48452">
    <property type="entry name" value="TPR-like"/>
    <property type="match status" value="1"/>
</dbReference>
<feature type="domain" description="SusD-like N-terminal" evidence="7">
    <location>
        <begin position="93"/>
        <end position="218"/>
    </location>
</feature>
<sequence>MKGIKYIVLLVMLLSTTSCEKFLEKNPHDFLYDTNKLYATEKGLESAMAAVYDRLGALHGTSWLYSLGLEADEGYFARDGYAGAQHFDFPTSDSGVLFVWRTLYEGIERANVFLENLDTNPNISESFRNRLRGEALFLRGYYYFILVQSYGGVPLRTTSTGDATDNMEKPRNTVAEVYAQILEDMEAAEKLVPEITEIGHGGRVSKSAARGLLARVCLTMAGYPLKDESKYKVALDWALKVKNSGIHSLNPDFTDVFVKYARDEYDIKESIWEVEYWGNKTDIYTETGYVGYVGQPQNSNTNTGNGFAGVKATPYYYRKFNDFDIRRDWTIANFTYGNTGPNGFKTVLTTISDANIYNRAVGKWRREFEKLTPKTNGATPQNFPLLRYSDILLMIAEAENAIHDKPTELAYDCINQVRRRAYGTGFRLKTFTRSAAGSGYTNSPVPWIVIKNTEGHEGARALVHINMTSGGLGTTLTYSNYGAFYSSTAPEVEVISFDGKGSGAKVTATVEPIDPTVANLPNNLDKSDFLKELQDERSRELGFEQMRKFDLIRWGIFFTVMNEVYNQAISIPPSTLANVITNRFYNARLEKNLLWPIPATEMLVNRNMVQNPGW</sequence>
<dbReference type="Pfam" id="PF07980">
    <property type="entry name" value="SusD_RagB"/>
    <property type="match status" value="2"/>
</dbReference>
<dbReference type="Proteomes" id="UP000000310">
    <property type="component" value="Chromosome"/>
</dbReference>
<evidence type="ECO:0000259" key="6">
    <source>
        <dbReference type="Pfam" id="PF07980"/>
    </source>
</evidence>
<keyword evidence="9" id="KW-1185">Reference proteome</keyword>
<dbReference type="RefSeq" id="WP_013631759.1">
    <property type="nucleotide sequence ID" value="NC_015177.1"/>
</dbReference>
<dbReference type="PROSITE" id="PS51257">
    <property type="entry name" value="PROKAR_LIPOPROTEIN"/>
    <property type="match status" value="1"/>
</dbReference>
<gene>
    <name evidence="8" type="ordered locus">Pedsa_0682</name>
</gene>
<keyword evidence="3" id="KW-0732">Signal</keyword>
<dbReference type="OrthoDB" id="5694214at2"/>
<evidence type="ECO:0000313" key="8">
    <source>
        <dbReference type="EMBL" id="ADY51258.1"/>
    </source>
</evidence>
<evidence type="ECO:0000256" key="2">
    <source>
        <dbReference type="ARBA" id="ARBA00006275"/>
    </source>
</evidence>
<dbReference type="eggNOG" id="COG0702">
    <property type="taxonomic scope" value="Bacteria"/>
</dbReference>
<evidence type="ECO:0000256" key="3">
    <source>
        <dbReference type="ARBA" id="ARBA00022729"/>
    </source>
</evidence>
<organism evidence="8 9">
    <name type="scientific">Pseudopedobacter saltans (strain ATCC 51119 / DSM 12145 / JCM 21818 / CCUG 39354 / LMG 10337 / NBRC 100064 / NCIMB 13643)</name>
    <name type="common">Pedobacter saltans</name>
    <dbReference type="NCBI Taxonomy" id="762903"/>
    <lineage>
        <taxon>Bacteria</taxon>
        <taxon>Pseudomonadati</taxon>
        <taxon>Bacteroidota</taxon>
        <taxon>Sphingobacteriia</taxon>
        <taxon>Sphingobacteriales</taxon>
        <taxon>Sphingobacteriaceae</taxon>
        <taxon>Pseudopedobacter</taxon>
    </lineage>
</organism>
<proteinExistence type="inferred from homology"/>
<dbReference type="Gene3D" id="1.25.40.390">
    <property type="match status" value="2"/>
</dbReference>